<dbReference type="PANTHER" id="PTHR48111:SF36">
    <property type="entry name" value="TRANSCRIPTIONAL REGULATORY PROTEIN CUTR"/>
    <property type="match status" value="1"/>
</dbReference>
<dbReference type="CDD" id="cd00383">
    <property type="entry name" value="trans_reg_C"/>
    <property type="match status" value="1"/>
</dbReference>
<dbReference type="GO" id="GO:0032993">
    <property type="term" value="C:protein-DNA complex"/>
    <property type="evidence" value="ECO:0007669"/>
    <property type="project" value="TreeGrafter"/>
</dbReference>
<dbReference type="Proteomes" id="UP000028186">
    <property type="component" value="Plasmid pHAMBI1141a"/>
</dbReference>
<evidence type="ECO:0000259" key="5">
    <source>
        <dbReference type="PROSITE" id="PS51755"/>
    </source>
</evidence>
<feature type="DNA-binding region" description="OmpR/PhoB-type" evidence="3">
    <location>
        <begin position="124"/>
        <end position="222"/>
    </location>
</feature>
<dbReference type="PANTHER" id="PTHR48111">
    <property type="entry name" value="REGULATOR OF RPOS"/>
    <property type="match status" value="1"/>
</dbReference>
<evidence type="ECO:0000256" key="2">
    <source>
        <dbReference type="PROSITE-ProRule" id="PRU00169"/>
    </source>
</evidence>
<accession>A0A068THR6</accession>
<evidence type="ECO:0000256" key="1">
    <source>
        <dbReference type="ARBA" id="ARBA00023125"/>
    </source>
</evidence>
<dbReference type="SMART" id="SM00448">
    <property type="entry name" value="REC"/>
    <property type="match status" value="1"/>
</dbReference>
<keyword evidence="2" id="KW-0597">Phosphoprotein</keyword>
<feature type="domain" description="OmpR/PhoB-type" evidence="5">
    <location>
        <begin position="124"/>
        <end position="222"/>
    </location>
</feature>
<evidence type="ECO:0000313" key="7">
    <source>
        <dbReference type="Proteomes" id="UP000028186"/>
    </source>
</evidence>
<dbReference type="AlphaFoldDB" id="A0A068THR6"/>
<dbReference type="GO" id="GO:0005829">
    <property type="term" value="C:cytosol"/>
    <property type="evidence" value="ECO:0007669"/>
    <property type="project" value="TreeGrafter"/>
</dbReference>
<name>A0A068THR6_NEOGA</name>
<dbReference type="Pfam" id="PF00486">
    <property type="entry name" value="Trans_reg_C"/>
    <property type="match status" value="1"/>
</dbReference>
<dbReference type="Pfam" id="PF00072">
    <property type="entry name" value="Response_reg"/>
    <property type="match status" value="1"/>
</dbReference>
<dbReference type="InterPro" id="IPR036388">
    <property type="entry name" value="WH-like_DNA-bd_sf"/>
</dbReference>
<dbReference type="GO" id="GO:0006355">
    <property type="term" value="P:regulation of DNA-templated transcription"/>
    <property type="evidence" value="ECO:0007669"/>
    <property type="project" value="InterPro"/>
</dbReference>
<sequence>MRILLIEDSARLRGLVCEAIRNEGWKIDAFATAQDGRIALREGEYDLLLLDLGLPEEDGIDVLKSLREAGSQTPVLVLTARAAIDERIAGLDAGADDYLAKPFHNGELTARIRALIRRSPVTSMPVLEYAALKLDVASRQVICAGNEVALAPSEKGLLELLMRNGGKVVPKAKIEHAFSEFGDERSSNAVELAISRLRKKLESHNTHSSIETIRGVGYMMREVHD</sequence>
<dbReference type="Gene3D" id="3.40.50.2300">
    <property type="match status" value="1"/>
</dbReference>
<dbReference type="Gene3D" id="6.10.250.690">
    <property type="match status" value="1"/>
</dbReference>
<dbReference type="SUPFAM" id="SSF52172">
    <property type="entry name" value="CheY-like"/>
    <property type="match status" value="1"/>
</dbReference>
<reference evidence="7" key="1">
    <citation type="journal article" date="2014" name="BMC Genomics">
        <title>Genome sequencing of two Neorhizobium galegae strains reveals a noeT gene responsible for the unusual acetylation of the nodulation factors.</title>
        <authorList>
            <person name="Osterman J."/>
            <person name="Marsh J."/>
            <person name="Laine P.K."/>
            <person name="Zeng Z."/>
            <person name="Alatalo E."/>
            <person name="Sullivan J.T."/>
            <person name="Young J.P."/>
            <person name="Thomas-Oates J."/>
            <person name="Paulin L."/>
            <person name="Lindstrom K."/>
        </authorList>
    </citation>
    <scope>NUCLEOTIDE SEQUENCE [LARGE SCALE GENOMIC DNA]</scope>
    <source>
        <strain evidence="7">HAMBI 1141</strain>
        <plasmid evidence="7">II</plasmid>
    </source>
</reference>
<keyword evidence="6" id="KW-0614">Plasmid</keyword>
<evidence type="ECO:0000259" key="4">
    <source>
        <dbReference type="PROSITE" id="PS50110"/>
    </source>
</evidence>
<dbReference type="Gene3D" id="1.10.10.10">
    <property type="entry name" value="Winged helix-like DNA-binding domain superfamily/Winged helix DNA-binding domain"/>
    <property type="match status" value="1"/>
</dbReference>
<dbReference type="EMBL" id="HG938356">
    <property type="protein sequence ID" value="CDN57972.1"/>
    <property type="molecule type" value="Genomic_DNA"/>
</dbReference>
<dbReference type="GO" id="GO:0000156">
    <property type="term" value="F:phosphorelay response regulator activity"/>
    <property type="evidence" value="ECO:0007669"/>
    <property type="project" value="TreeGrafter"/>
</dbReference>
<geneLocation type="plasmid" evidence="7">
    <name>II</name>
</geneLocation>
<protein>
    <submittedName>
        <fullName evidence="6">DNA-binding response regulator in two-component regulatory system with QseC</fullName>
    </submittedName>
</protein>
<dbReference type="InterPro" id="IPR039420">
    <property type="entry name" value="WalR-like"/>
</dbReference>
<dbReference type="GO" id="GO:0000976">
    <property type="term" value="F:transcription cis-regulatory region binding"/>
    <property type="evidence" value="ECO:0007669"/>
    <property type="project" value="TreeGrafter"/>
</dbReference>
<gene>
    <name evidence="6" type="primary">qseC</name>
    <name evidence="6" type="ORF">RG1141_PA11400</name>
</gene>
<dbReference type="eggNOG" id="COG0745">
    <property type="taxonomic scope" value="Bacteria"/>
</dbReference>
<evidence type="ECO:0000313" key="6">
    <source>
        <dbReference type="EMBL" id="CDN57972.1"/>
    </source>
</evidence>
<dbReference type="HOGENOM" id="CLU_000445_30_1_5"/>
<dbReference type="KEGG" id="ngl:RG1141_PA11400"/>
<dbReference type="PROSITE" id="PS50110">
    <property type="entry name" value="RESPONSE_REGULATORY"/>
    <property type="match status" value="1"/>
</dbReference>
<evidence type="ECO:0000256" key="3">
    <source>
        <dbReference type="PROSITE-ProRule" id="PRU01091"/>
    </source>
</evidence>
<proteinExistence type="predicted"/>
<organism evidence="6 7">
    <name type="scientific">Neorhizobium galegae bv. officinalis bv. officinalis str. HAMBI 1141</name>
    <dbReference type="NCBI Taxonomy" id="1028801"/>
    <lineage>
        <taxon>Bacteria</taxon>
        <taxon>Pseudomonadati</taxon>
        <taxon>Pseudomonadota</taxon>
        <taxon>Alphaproteobacteria</taxon>
        <taxon>Hyphomicrobiales</taxon>
        <taxon>Rhizobiaceae</taxon>
        <taxon>Rhizobium/Agrobacterium group</taxon>
        <taxon>Neorhizobium</taxon>
    </lineage>
</organism>
<dbReference type="SMART" id="SM00862">
    <property type="entry name" value="Trans_reg_C"/>
    <property type="match status" value="1"/>
</dbReference>
<dbReference type="InterPro" id="IPR001867">
    <property type="entry name" value="OmpR/PhoB-type_DNA-bd"/>
</dbReference>
<dbReference type="InterPro" id="IPR001789">
    <property type="entry name" value="Sig_transdc_resp-reg_receiver"/>
</dbReference>
<keyword evidence="1 3" id="KW-0238">DNA-binding</keyword>
<dbReference type="PROSITE" id="PS51755">
    <property type="entry name" value="OMPR_PHOB"/>
    <property type="match status" value="1"/>
</dbReference>
<dbReference type="InterPro" id="IPR011006">
    <property type="entry name" value="CheY-like_superfamily"/>
</dbReference>
<feature type="modified residue" description="4-aspartylphosphate" evidence="2">
    <location>
        <position position="51"/>
    </location>
</feature>
<dbReference type="RefSeq" id="WP_040125243.1">
    <property type="nucleotide sequence ID" value="NZ_HG938356.1"/>
</dbReference>
<feature type="domain" description="Response regulatory" evidence="4">
    <location>
        <begin position="2"/>
        <end position="116"/>
    </location>
</feature>